<dbReference type="PANTHER" id="PTHR42697">
    <property type="entry name" value="ENDONUCLEASE 8"/>
    <property type="match status" value="1"/>
</dbReference>
<dbReference type="SMART" id="SM00898">
    <property type="entry name" value="Fapy_DNA_glyco"/>
    <property type="match status" value="1"/>
</dbReference>
<accession>A0ABS2CHN3</accession>
<keyword evidence="7" id="KW-0862">Zinc</keyword>
<feature type="domain" description="FPG-type" evidence="15">
    <location>
        <begin position="224"/>
        <end position="262"/>
    </location>
</feature>
<gene>
    <name evidence="17" type="ORF">JQN70_01045</name>
</gene>
<dbReference type="SMART" id="SM01232">
    <property type="entry name" value="H2TH"/>
    <property type="match status" value="1"/>
</dbReference>
<evidence type="ECO:0000256" key="3">
    <source>
        <dbReference type="ARBA" id="ARBA00022723"/>
    </source>
</evidence>
<dbReference type="InterPro" id="IPR035937">
    <property type="entry name" value="FPG_N"/>
</dbReference>
<dbReference type="SUPFAM" id="SSF81624">
    <property type="entry name" value="N-terminal domain of MutM-like DNA repair proteins"/>
    <property type="match status" value="1"/>
</dbReference>
<dbReference type="Proteomes" id="UP001430172">
    <property type="component" value="Unassembled WGS sequence"/>
</dbReference>
<keyword evidence="5 13" id="KW-0863">Zinc-finger</keyword>
<evidence type="ECO:0000256" key="7">
    <source>
        <dbReference type="ARBA" id="ARBA00022833"/>
    </source>
</evidence>
<keyword evidence="11" id="KW-0511">Multifunctional enzyme</keyword>
<dbReference type="Gene3D" id="1.10.8.50">
    <property type="match status" value="1"/>
</dbReference>
<comment type="similarity">
    <text evidence="1">Belongs to the FPG family.</text>
</comment>
<dbReference type="RefSeq" id="WP_204129460.1">
    <property type="nucleotide sequence ID" value="NZ_JAFDVD010000003.1"/>
</dbReference>
<evidence type="ECO:0000256" key="13">
    <source>
        <dbReference type="PROSITE-ProRule" id="PRU00391"/>
    </source>
</evidence>
<dbReference type="PROSITE" id="PS51068">
    <property type="entry name" value="FPG_CAT"/>
    <property type="match status" value="1"/>
</dbReference>
<dbReference type="InterPro" id="IPR044090">
    <property type="entry name" value="Nei2_N"/>
</dbReference>
<feature type="domain" description="Formamidopyrimidine-DNA glycosylase catalytic" evidence="16">
    <location>
        <begin position="2"/>
        <end position="95"/>
    </location>
</feature>
<evidence type="ECO:0000259" key="16">
    <source>
        <dbReference type="PROSITE" id="PS51068"/>
    </source>
</evidence>
<proteinExistence type="inferred from homology"/>
<keyword evidence="3" id="KW-0479">Metal-binding</keyword>
<evidence type="ECO:0000259" key="15">
    <source>
        <dbReference type="PROSITE" id="PS51066"/>
    </source>
</evidence>
<keyword evidence="4" id="KW-0227">DNA damage</keyword>
<keyword evidence="9" id="KW-0234">DNA repair</keyword>
<dbReference type="SUPFAM" id="SSF46946">
    <property type="entry name" value="S13-like H2TH domain"/>
    <property type="match status" value="1"/>
</dbReference>
<evidence type="ECO:0000256" key="14">
    <source>
        <dbReference type="SAM" id="MobiDB-lite"/>
    </source>
</evidence>
<evidence type="ECO:0000256" key="12">
    <source>
        <dbReference type="ARBA" id="ARBA00023295"/>
    </source>
</evidence>
<dbReference type="PANTHER" id="PTHR42697:SF1">
    <property type="entry name" value="ENDONUCLEASE 8"/>
    <property type="match status" value="1"/>
</dbReference>
<dbReference type="InterPro" id="IPR012319">
    <property type="entry name" value="FPG_cat"/>
</dbReference>
<dbReference type="Pfam" id="PF01149">
    <property type="entry name" value="Fapy_DNA_glyco"/>
    <property type="match status" value="1"/>
</dbReference>
<name>A0ABS2CHN3_9MICO</name>
<dbReference type="InterPro" id="IPR000214">
    <property type="entry name" value="Znf_DNA_glyclase/AP_lyase"/>
</dbReference>
<comment type="caution">
    <text evidence="17">The sequence shown here is derived from an EMBL/GenBank/DDBJ whole genome shotgun (WGS) entry which is preliminary data.</text>
</comment>
<dbReference type="InterPro" id="IPR015886">
    <property type="entry name" value="H2TH_FPG"/>
</dbReference>
<dbReference type="EC" id="4.2.99.18" evidence="2"/>
<reference evidence="17" key="1">
    <citation type="submission" date="2021-02" db="EMBL/GenBank/DDBJ databases">
        <title>Phycicoccus sp. MQZ13P-5T, whole genome shotgun sequence.</title>
        <authorList>
            <person name="Tuo L."/>
        </authorList>
    </citation>
    <scope>NUCLEOTIDE SEQUENCE</scope>
    <source>
        <strain evidence="17">MQZ13P-5</strain>
    </source>
</reference>
<dbReference type="PROSITE" id="PS51066">
    <property type="entry name" value="ZF_FPG_2"/>
    <property type="match status" value="1"/>
</dbReference>
<evidence type="ECO:0000256" key="2">
    <source>
        <dbReference type="ARBA" id="ARBA00012720"/>
    </source>
</evidence>
<evidence type="ECO:0000256" key="1">
    <source>
        <dbReference type="ARBA" id="ARBA00009409"/>
    </source>
</evidence>
<evidence type="ECO:0000313" key="18">
    <source>
        <dbReference type="Proteomes" id="UP001430172"/>
    </source>
</evidence>
<evidence type="ECO:0000256" key="8">
    <source>
        <dbReference type="ARBA" id="ARBA00023125"/>
    </source>
</evidence>
<protein>
    <recommendedName>
        <fullName evidence="2">DNA-(apurinic or apyrimidinic site) lyase</fullName>
        <ecNumber evidence="2">4.2.99.18</ecNumber>
    </recommendedName>
</protein>
<keyword evidence="6" id="KW-0378">Hydrolase</keyword>
<dbReference type="InterPro" id="IPR010979">
    <property type="entry name" value="Ribosomal_uS13-like_H2TH"/>
</dbReference>
<evidence type="ECO:0000256" key="11">
    <source>
        <dbReference type="ARBA" id="ARBA00023268"/>
    </source>
</evidence>
<keyword evidence="18" id="KW-1185">Reference proteome</keyword>
<dbReference type="CDD" id="cd08971">
    <property type="entry name" value="AcNei2_N"/>
    <property type="match status" value="1"/>
</dbReference>
<evidence type="ECO:0000256" key="9">
    <source>
        <dbReference type="ARBA" id="ARBA00023204"/>
    </source>
</evidence>
<evidence type="ECO:0000256" key="5">
    <source>
        <dbReference type="ARBA" id="ARBA00022771"/>
    </source>
</evidence>
<evidence type="ECO:0000256" key="10">
    <source>
        <dbReference type="ARBA" id="ARBA00023239"/>
    </source>
</evidence>
<dbReference type="EMBL" id="JAFDVD010000003">
    <property type="protein sequence ID" value="MBM6398968.1"/>
    <property type="molecule type" value="Genomic_DNA"/>
</dbReference>
<keyword evidence="10" id="KW-0456">Lyase</keyword>
<keyword evidence="12" id="KW-0326">Glycosidase</keyword>
<keyword evidence="8" id="KW-0238">DNA-binding</keyword>
<dbReference type="SUPFAM" id="SSF57716">
    <property type="entry name" value="Glucocorticoid receptor-like (DNA-binding domain)"/>
    <property type="match status" value="1"/>
</dbReference>
<evidence type="ECO:0000256" key="6">
    <source>
        <dbReference type="ARBA" id="ARBA00022801"/>
    </source>
</evidence>
<sequence length="294" mass="32249">MPEGDTVHRTASRLHAALAGRVVTHAELRWPSAPDVDLRGATTLEVVARGKHLLHRFDTGSTLHTHLRMEGQWRVEHPGPRTDRRLRNPDLRAAVLTDEWSGLGLRLGMLYLVPTAREGDLVGHLGPDVLGPDWDPARARDRVLAHPATLVEALLDQRTLAGVGTFWGSELLFIERLHPWTPAAEVDPERLDRLLARLHRLMAAAERTGWQGSTGIQRAGEEAYVHARSGRPCRRCGTTVRVAMAGVAPRERTVFSCPTCQGGLAPTDDGRPQRPLGSGPASSAPRGKYRRGRG</sequence>
<dbReference type="Gene3D" id="3.20.190.10">
    <property type="entry name" value="MutM-like, N-terminal"/>
    <property type="match status" value="1"/>
</dbReference>
<dbReference type="Pfam" id="PF06831">
    <property type="entry name" value="H2TH"/>
    <property type="match status" value="1"/>
</dbReference>
<evidence type="ECO:0000256" key="4">
    <source>
        <dbReference type="ARBA" id="ARBA00022763"/>
    </source>
</evidence>
<feature type="region of interest" description="Disordered" evidence="14">
    <location>
        <begin position="259"/>
        <end position="294"/>
    </location>
</feature>
<organism evidence="17 18">
    <name type="scientific">Phycicoccus sonneratiae</name>
    <dbReference type="NCBI Taxonomy" id="2807628"/>
    <lineage>
        <taxon>Bacteria</taxon>
        <taxon>Bacillati</taxon>
        <taxon>Actinomycetota</taxon>
        <taxon>Actinomycetes</taxon>
        <taxon>Micrococcales</taxon>
        <taxon>Intrasporangiaceae</taxon>
        <taxon>Phycicoccus</taxon>
    </lineage>
</organism>
<evidence type="ECO:0000313" key="17">
    <source>
        <dbReference type="EMBL" id="MBM6398968.1"/>
    </source>
</evidence>